<organism evidence="1 2">
    <name type="scientific">Rhodococcus erythropolis</name>
    <name type="common">Arthrobacter picolinophilus</name>
    <dbReference type="NCBI Taxonomy" id="1833"/>
    <lineage>
        <taxon>Bacteria</taxon>
        <taxon>Bacillati</taxon>
        <taxon>Actinomycetota</taxon>
        <taxon>Actinomycetes</taxon>
        <taxon>Mycobacteriales</taxon>
        <taxon>Nocardiaceae</taxon>
        <taxon>Rhodococcus</taxon>
        <taxon>Rhodococcus erythropolis group</taxon>
    </lineage>
</organism>
<protein>
    <submittedName>
        <fullName evidence="1">Uncharacterized protein</fullName>
    </submittedName>
</protein>
<gene>
    <name evidence="1" type="ORF">G9444_0057</name>
</gene>
<dbReference type="Proteomes" id="UP000502345">
    <property type="component" value="Chromosome"/>
</dbReference>
<sequence length="185" mass="21115">MRIGRQGFRLPCEECLELPWILDELGEKVGVPITQGKPRLRRQPLHFAAGFLEHHFEFTSKAGIDGKVAQNCQQNCQGGETLLAVDDVGRRFVARLHQDYRTQEVRFVGTSIEGFCQVFEKLAGLLRSPGIWALVLRDPEIVVTAKYFAEGYLMRFQLFHIHIISHQEPIVTSDVTETLLGHKFR</sequence>
<dbReference type="AlphaFoldDB" id="A0A6G9CKU7"/>
<dbReference type="EMBL" id="CP050124">
    <property type="protein sequence ID" value="QIP37301.1"/>
    <property type="molecule type" value="Genomic_DNA"/>
</dbReference>
<reference evidence="1 2" key="1">
    <citation type="submission" date="2020-03" db="EMBL/GenBank/DDBJ databases">
        <title>Screen low temperature-resistant strains for efficient degradation of petroleum hydrocarbons under the low temperature.</title>
        <authorList>
            <person name="Wang Y."/>
            <person name="Chen J."/>
        </authorList>
    </citation>
    <scope>NUCLEOTIDE SEQUENCE [LARGE SCALE GENOMIC DNA]</scope>
    <source>
        <strain evidence="1 2">KB1</strain>
    </source>
</reference>
<name>A0A6G9CKU7_RHOER</name>
<proteinExistence type="predicted"/>
<evidence type="ECO:0000313" key="1">
    <source>
        <dbReference type="EMBL" id="QIP37301.1"/>
    </source>
</evidence>
<evidence type="ECO:0000313" key="2">
    <source>
        <dbReference type="Proteomes" id="UP000502345"/>
    </source>
</evidence>
<accession>A0A6G9CKU7</accession>